<dbReference type="GeneTree" id="ENSGT01030000234528"/>
<evidence type="ECO:0000256" key="1">
    <source>
        <dbReference type="ARBA" id="ARBA00023157"/>
    </source>
</evidence>
<dbReference type="CDD" id="cd00190">
    <property type="entry name" value="Tryp_SPc"/>
    <property type="match status" value="1"/>
</dbReference>
<dbReference type="GO" id="GO:0006508">
    <property type="term" value="P:proteolysis"/>
    <property type="evidence" value="ECO:0007669"/>
    <property type="project" value="UniProtKB-KW"/>
</dbReference>
<dbReference type="PANTHER" id="PTHR24257:SF17">
    <property type="match status" value="1"/>
</dbReference>
<feature type="domain" description="Peptidase S1" evidence="4">
    <location>
        <begin position="32"/>
        <end position="269"/>
    </location>
</feature>
<proteinExistence type="predicted"/>
<dbReference type="InterPro" id="IPR001314">
    <property type="entry name" value="Peptidase_S1A"/>
</dbReference>
<keyword evidence="2" id="KW-0378">Hydrolase</keyword>
<reference evidence="6" key="1">
    <citation type="submission" date="2011-08" db="EMBL/GenBank/DDBJ databases">
        <title>The draft genome of Latimeria chalumnae.</title>
        <authorList>
            <person name="Di Palma F."/>
            <person name="Alfoldi J."/>
            <person name="Johnson J."/>
            <person name="Berlin A."/>
            <person name="Gnerre S."/>
            <person name="Jaffe D."/>
            <person name="MacCallum I."/>
            <person name="Young S."/>
            <person name="Walker B.J."/>
            <person name="Lander E."/>
            <person name="Lindblad-Toh K."/>
        </authorList>
    </citation>
    <scope>NUCLEOTIDE SEQUENCE [LARGE SCALE GENOMIC DNA]</scope>
    <source>
        <strain evidence="6">Wild caught</strain>
    </source>
</reference>
<dbReference type="InParanoid" id="H3BFM3"/>
<feature type="chain" id="PRO_5003580462" description="Peptidase S1 domain-containing protein" evidence="3">
    <location>
        <begin position="20"/>
        <end position="271"/>
    </location>
</feature>
<keyword evidence="2" id="KW-0645">Protease</keyword>
<evidence type="ECO:0000313" key="6">
    <source>
        <dbReference type="Proteomes" id="UP000008672"/>
    </source>
</evidence>
<dbReference type="FunFam" id="2.40.10.10:FF:000004">
    <property type="entry name" value="Tryptase gamma 1"/>
    <property type="match status" value="1"/>
</dbReference>
<dbReference type="Pfam" id="PF00089">
    <property type="entry name" value="Trypsin"/>
    <property type="match status" value="1"/>
</dbReference>
<dbReference type="SUPFAM" id="SSF50494">
    <property type="entry name" value="Trypsin-like serine proteases"/>
    <property type="match status" value="1"/>
</dbReference>
<evidence type="ECO:0000313" key="5">
    <source>
        <dbReference type="Ensembl" id="ENSLACP00000020694.1"/>
    </source>
</evidence>
<keyword evidence="3" id="KW-0732">Signal</keyword>
<evidence type="ECO:0000256" key="2">
    <source>
        <dbReference type="RuleBase" id="RU363034"/>
    </source>
</evidence>
<evidence type="ECO:0000256" key="3">
    <source>
        <dbReference type="SAM" id="SignalP"/>
    </source>
</evidence>
<dbReference type="InterPro" id="IPR043504">
    <property type="entry name" value="Peptidase_S1_PA_chymotrypsin"/>
</dbReference>
<dbReference type="Ensembl" id="ENSLACT00000020834.1">
    <property type="protein sequence ID" value="ENSLACP00000020694.1"/>
    <property type="gene ID" value="ENSLACG00000018183.1"/>
</dbReference>
<evidence type="ECO:0000259" key="4">
    <source>
        <dbReference type="PROSITE" id="PS50240"/>
    </source>
</evidence>
<dbReference type="OMA" id="HCINERY"/>
<dbReference type="STRING" id="7897.ENSLACP00000020694"/>
<dbReference type="InterPro" id="IPR009003">
    <property type="entry name" value="Peptidase_S1_PA"/>
</dbReference>
<dbReference type="PANTHER" id="PTHR24257">
    <property type="entry name" value="CHYMOTRYPSIN-LIKE ELASTASE FAMILY MEMBER"/>
    <property type="match status" value="1"/>
</dbReference>
<dbReference type="Bgee" id="ENSLACG00000018183">
    <property type="expression patterns" value="Expressed in chordate pharynx"/>
</dbReference>
<dbReference type="PROSITE" id="PS00134">
    <property type="entry name" value="TRYPSIN_HIS"/>
    <property type="match status" value="1"/>
</dbReference>
<accession>H3BFM3</accession>
<dbReference type="AlphaFoldDB" id="H3BFM3"/>
<keyword evidence="2" id="KW-0720">Serine protease</keyword>
<dbReference type="PRINTS" id="PR00722">
    <property type="entry name" value="CHYMOTRYPSIN"/>
</dbReference>
<dbReference type="GO" id="GO:0005615">
    <property type="term" value="C:extracellular space"/>
    <property type="evidence" value="ECO:0007669"/>
    <property type="project" value="TreeGrafter"/>
</dbReference>
<dbReference type="InterPro" id="IPR050850">
    <property type="entry name" value="Peptidase_S1_Elastase_sf"/>
</dbReference>
<dbReference type="HOGENOM" id="CLU_006842_0_4_1"/>
<sequence>EIKMIKLVLASFLVASVYSCGVPAIPPLVSRVVGGEDARPHSWPWQVSLQVAQGQRWAHICGGSLIDSQWVLTAAHCIDEKYQYRIALGEQSLKNAESGALAVPVAKMIPNKQFSMSDPANGYDIALMKLAEPVTLSDTIELGCIPPPGTVLPNNYPCYVTGWGLLKAFGVPSDVLQQALLPVVDYATCSQSSWWGTNAKETMICAGGDGVRSGCNGDSGGPLNCQTALGTWEVHGVVSFGSILCKHKKKPTVFTRVSAYNSWLSEVSFTK</sequence>
<keyword evidence="1" id="KW-1015">Disulfide bond</keyword>
<dbReference type="InterPro" id="IPR033116">
    <property type="entry name" value="TRYPSIN_SER"/>
</dbReference>
<name>H3BFM3_LATCH</name>
<reference evidence="5" key="3">
    <citation type="submission" date="2025-09" db="UniProtKB">
        <authorList>
            <consortium name="Ensembl"/>
        </authorList>
    </citation>
    <scope>IDENTIFICATION</scope>
</reference>
<feature type="signal peptide" evidence="3">
    <location>
        <begin position="1"/>
        <end position="19"/>
    </location>
</feature>
<dbReference type="GO" id="GO:0004252">
    <property type="term" value="F:serine-type endopeptidase activity"/>
    <property type="evidence" value="ECO:0007669"/>
    <property type="project" value="InterPro"/>
</dbReference>
<dbReference type="PROSITE" id="PS50240">
    <property type="entry name" value="TRYPSIN_DOM"/>
    <property type="match status" value="1"/>
</dbReference>
<gene>
    <name evidence="5" type="primary">LOC102354654</name>
</gene>
<dbReference type="InterPro" id="IPR018114">
    <property type="entry name" value="TRYPSIN_HIS"/>
</dbReference>
<dbReference type="EMBL" id="AFYH01015302">
    <property type="status" value="NOT_ANNOTATED_CDS"/>
    <property type="molecule type" value="Genomic_DNA"/>
</dbReference>
<dbReference type="eggNOG" id="KOG3627">
    <property type="taxonomic scope" value="Eukaryota"/>
</dbReference>
<dbReference type="Gene3D" id="2.40.10.10">
    <property type="entry name" value="Trypsin-like serine proteases"/>
    <property type="match status" value="2"/>
</dbReference>
<dbReference type="FunFam" id="2.40.10.10:FF:000280">
    <property type="match status" value="1"/>
</dbReference>
<reference evidence="5" key="2">
    <citation type="submission" date="2025-08" db="UniProtKB">
        <authorList>
            <consortium name="Ensembl"/>
        </authorList>
    </citation>
    <scope>IDENTIFICATION</scope>
</reference>
<organism evidence="5 6">
    <name type="scientific">Latimeria chalumnae</name>
    <name type="common">Coelacanth</name>
    <dbReference type="NCBI Taxonomy" id="7897"/>
    <lineage>
        <taxon>Eukaryota</taxon>
        <taxon>Metazoa</taxon>
        <taxon>Chordata</taxon>
        <taxon>Craniata</taxon>
        <taxon>Vertebrata</taxon>
        <taxon>Euteleostomi</taxon>
        <taxon>Coelacanthiformes</taxon>
        <taxon>Coelacanthidae</taxon>
        <taxon>Latimeria</taxon>
    </lineage>
</organism>
<dbReference type="PROSITE" id="PS00135">
    <property type="entry name" value="TRYPSIN_SER"/>
    <property type="match status" value="1"/>
</dbReference>
<dbReference type="SMART" id="SM00020">
    <property type="entry name" value="Tryp_SPc"/>
    <property type="match status" value="1"/>
</dbReference>
<protein>
    <recommendedName>
        <fullName evidence="4">Peptidase S1 domain-containing protein</fullName>
    </recommendedName>
</protein>
<dbReference type="InterPro" id="IPR001254">
    <property type="entry name" value="Trypsin_dom"/>
</dbReference>
<dbReference type="Proteomes" id="UP000008672">
    <property type="component" value="Unassembled WGS sequence"/>
</dbReference>
<keyword evidence="6" id="KW-1185">Reference proteome</keyword>